<evidence type="ECO:0000313" key="5">
    <source>
        <dbReference type="EMBL" id="APU14269.1"/>
    </source>
</evidence>
<dbReference type="GO" id="GO:0009317">
    <property type="term" value="C:acetyl-CoA carboxylase complex"/>
    <property type="evidence" value="ECO:0007669"/>
    <property type="project" value="InterPro"/>
</dbReference>
<keyword evidence="3" id="KW-0276">Fatty acid metabolism</keyword>
<evidence type="ECO:0000313" key="6">
    <source>
        <dbReference type="Proteomes" id="UP000185511"/>
    </source>
</evidence>
<dbReference type="PROSITE" id="PS50968">
    <property type="entry name" value="BIOTINYL_LIPOYL"/>
    <property type="match status" value="1"/>
</dbReference>
<dbReference type="Proteomes" id="UP000185511">
    <property type="component" value="Chromosome"/>
</dbReference>
<dbReference type="PRINTS" id="PR01071">
    <property type="entry name" value="ACOABIOTINCC"/>
</dbReference>
<keyword evidence="2 3" id="KW-0092">Biotin</keyword>
<dbReference type="PANTHER" id="PTHR45266:SF3">
    <property type="entry name" value="OXALOACETATE DECARBOXYLASE ALPHA CHAIN"/>
    <property type="match status" value="1"/>
</dbReference>
<dbReference type="KEGG" id="acad:UA74_11045"/>
<dbReference type="InterPro" id="IPR050709">
    <property type="entry name" value="Biotin_Carboxyl_Carrier/Decarb"/>
</dbReference>
<dbReference type="InterPro" id="IPR001249">
    <property type="entry name" value="AcCoA_biotinCC"/>
</dbReference>
<comment type="function">
    <text evidence="3">This protein is a component of the acetyl coenzyme A carboxylase complex; first, biotin carboxylase catalyzes the carboxylation of the carrier protein and then the transcarboxylase transfers the carboxyl group to form malonyl-CoA.</text>
</comment>
<dbReference type="Pfam" id="PF00364">
    <property type="entry name" value="Biotin_lipoyl"/>
    <property type="match status" value="1"/>
</dbReference>
<dbReference type="GO" id="GO:0006633">
    <property type="term" value="P:fatty acid biosynthetic process"/>
    <property type="evidence" value="ECO:0007669"/>
    <property type="project" value="UniProtKB-KW"/>
</dbReference>
<dbReference type="PANTHER" id="PTHR45266">
    <property type="entry name" value="OXALOACETATE DECARBOXYLASE ALPHA CHAIN"/>
    <property type="match status" value="1"/>
</dbReference>
<keyword evidence="3" id="KW-0444">Lipid biosynthesis</keyword>
<sequence>MTGVDVHPPRNGQSLDESSMDVAVAALGAQDALQLLCRSVSDVVRTTPQHPMRVNVRFGCASIEVEWPGAGQTPAEGAPASAAVAAAVPPQAAESDGVERQAVCAPLVGTFYRAEEPGARPFVEIGDVVEPGQQIGIMEAMKLMNPILTEHRGRVVEVVVGDGQPVEYGQALVLLEHVEEE</sequence>
<dbReference type="EMBL" id="CP016076">
    <property type="protein sequence ID" value="APU14269.1"/>
    <property type="molecule type" value="Genomic_DNA"/>
</dbReference>
<accession>A0AAC9PRF3</accession>
<proteinExistence type="predicted"/>
<reference evidence="6" key="1">
    <citation type="submission" date="2016-06" db="EMBL/GenBank/DDBJ databases">
        <title>Complete genome sequence of Actinoalloteichus fjordicus DSM 46855 (=ADI127-17), type strain of the new species Actinoalloteichus fjordicus.</title>
        <authorList>
            <person name="Ruckert C."/>
            <person name="Nouioui I."/>
            <person name="Willmese J."/>
            <person name="van Wezel G."/>
            <person name="Klenk H.-P."/>
            <person name="Kalinowski J."/>
            <person name="Zotchev S.B."/>
        </authorList>
    </citation>
    <scope>NUCLEOTIDE SEQUENCE [LARGE SCALE GENOMIC DNA]</scope>
    <source>
        <strain evidence="6">ADI127-7</strain>
    </source>
</reference>
<protein>
    <recommendedName>
        <fullName evidence="1 3">Biotin carboxyl carrier protein of acetyl-CoA carboxylase</fullName>
    </recommendedName>
</protein>
<comment type="pathway">
    <text evidence="3">Lipid metabolism; fatty acid biosynthesis.</text>
</comment>
<evidence type="ECO:0000259" key="4">
    <source>
        <dbReference type="PROSITE" id="PS50968"/>
    </source>
</evidence>
<dbReference type="GO" id="GO:0003989">
    <property type="term" value="F:acetyl-CoA carboxylase activity"/>
    <property type="evidence" value="ECO:0007669"/>
    <property type="project" value="InterPro"/>
</dbReference>
<feature type="domain" description="Lipoyl-binding" evidence="4">
    <location>
        <begin position="93"/>
        <end position="176"/>
    </location>
</feature>
<keyword evidence="3" id="KW-0275">Fatty acid biosynthesis</keyword>
<keyword evidence="3" id="KW-0443">Lipid metabolism</keyword>
<dbReference type="Gene3D" id="2.40.50.100">
    <property type="match status" value="1"/>
</dbReference>
<dbReference type="SUPFAM" id="SSF51230">
    <property type="entry name" value="Single hybrid motif"/>
    <property type="match status" value="1"/>
</dbReference>
<dbReference type="AlphaFoldDB" id="A0AAC9PRF3"/>
<evidence type="ECO:0000256" key="1">
    <source>
        <dbReference type="ARBA" id="ARBA00017562"/>
    </source>
</evidence>
<name>A0AAC9PRF3_9PSEU</name>
<keyword evidence="6" id="KW-1185">Reference proteome</keyword>
<dbReference type="CDD" id="cd06850">
    <property type="entry name" value="biotinyl_domain"/>
    <property type="match status" value="1"/>
</dbReference>
<dbReference type="InterPro" id="IPR000089">
    <property type="entry name" value="Biotin_lipoyl"/>
</dbReference>
<evidence type="ECO:0000256" key="2">
    <source>
        <dbReference type="ARBA" id="ARBA00023267"/>
    </source>
</evidence>
<organism evidence="5 6">
    <name type="scientific">Actinoalloteichus fjordicus</name>
    <dbReference type="NCBI Taxonomy" id="1612552"/>
    <lineage>
        <taxon>Bacteria</taxon>
        <taxon>Bacillati</taxon>
        <taxon>Actinomycetota</taxon>
        <taxon>Actinomycetes</taxon>
        <taxon>Pseudonocardiales</taxon>
        <taxon>Pseudonocardiaceae</taxon>
        <taxon>Actinoalloteichus</taxon>
    </lineage>
</organism>
<evidence type="ECO:0000256" key="3">
    <source>
        <dbReference type="RuleBase" id="RU364072"/>
    </source>
</evidence>
<gene>
    <name evidence="5" type="ORF">UA74_11045</name>
</gene>
<dbReference type="InterPro" id="IPR011053">
    <property type="entry name" value="Single_hybrid_motif"/>
</dbReference>
<dbReference type="RefSeq" id="WP_075740192.1">
    <property type="nucleotide sequence ID" value="NZ_CP016076.1"/>
</dbReference>